<evidence type="ECO:0000256" key="4">
    <source>
        <dbReference type="ARBA" id="ARBA00022833"/>
    </source>
</evidence>
<dbReference type="GO" id="GO:0005829">
    <property type="term" value="C:cytosol"/>
    <property type="evidence" value="ECO:0007669"/>
    <property type="project" value="TreeGrafter"/>
</dbReference>
<dbReference type="PATRIC" id="fig|502682.8.peg.1063"/>
<name>A0A0G9MVM7_9SPHN</name>
<proteinExistence type="inferred from homology"/>
<sequence length="138" mass="14267">MTDPLIAQALDARERAYAKYSEFHVGCAIEGADGTVVQGANVENVCYRLGVCAEQSALSAAQIAFGIANVRRIAVVGGFVDASKQDGTAVMPCGGCRQAIAEAAREAGHDIAIVCADHAGENAVETTISALLPHGFDF</sequence>
<keyword evidence="6" id="KW-1185">Reference proteome</keyword>
<evidence type="ECO:0000256" key="1">
    <source>
        <dbReference type="ARBA" id="ARBA00006576"/>
    </source>
</evidence>
<dbReference type="Gene3D" id="3.40.140.10">
    <property type="entry name" value="Cytidine Deaminase, domain 2"/>
    <property type="match status" value="1"/>
</dbReference>
<dbReference type="PANTHER" id="PTHR11644">
    <property type="entry name" value="CYTIDINE DEAMINASE"/>
    <property type="match status" value="1"/>
</dbReference>
<dbReference type="AlphaFoldDB" id="A0A0G9MVM7"/>
<reference evidence="5 6" key="1">
    <citation type="submission" date="2015-04" db="EMBL/GenBank/DDBJ databases">
        <title>The draft genome sequence of Erythrobacr gangjinensis K7-2.</title>
        <authorList>
            <person name="Zhuang L."/>
            <person name="Liu Y."/>
            <person name="Shao Z."/>
        </authorList>
    </citation>
    <scope>NUCLEOTIDE SEQUENCE [LARGE SCALE GENOMIC DNA]</scope>
    <source>
        <strain evidence="5 6">K7-2</strain>
    </source>
</reference>
<dbReference type="InterPro" id="IPR016193">
    <property type="entry name" value="Cytidine_deaminase-like"/>
</dbReference>
<gene>
    <name evidence="5" type="ORF">AAW01_05190</name>
</gene>
<dbReference type="GO" id="GO:0008270">
    <property type="term" value="F:zinc ion binding"/>
    <property type="evidence" value="ECO:0007669"/>
    <property type="project" value="InterPro"/>
</dbReference>
<dbReference type="OrthoDB" id="9795347at2"/>
<dbReference type="InterPro" id="IPR050202">
    <property type="entry name" value="Cyt/Deoxycyt_deaminase"/>
</dbReference>
<dbReference type="PANTHER" id="PTHR11644:SF2">
    <property type="entry name" value="CYTIDINE DEAMINASE"/>
    <property type="match status" value="1"/>
</dbReference>
<accession>A0A0G9MVM7</accession>
<comment type="caution">
    <text evidence="5">The sequence shown here is derived from an EMBL/GenBank/DDBJ whole genome shotgun (WGS) entry which is preliminary data.</text>
</comment>
<dbReference type="GO" id="GO:0072527">
    <property type="term" value="P:pyrimidine-containing compound metabolic process"/>
    <property type="evidence" value="ECO:0007669"/>
    <property type="project" value="UniProtKB-ARBA"/>
</dbReference>
<dbReference type="PROSITE" id="PS51747">
    <property type="entry name" value="CYT_DCMP_DEAMINASES_2"/>
    <property type="match status" value="1"/>
</dbReference>
<evidence type="ECO:0000313" key="6">
    <source>
        <dbReference type="Proteomes" id="UP000053070"/>
    </source>
</evidence>
<dbReference type="GO" id="GO:0004126">
    <property type="term" value="F:cytidine deaminase activity"/>
    <property type="evidence" value="ECO:0007669"/>
    <property type="project" value="TreeGrafter"/>
</dbReference>
<evidence type="ECO:0000256" key="2">
    <source>
        <dbReference type="ARBA" id="ARBA00022723"/>
    </source>
</evidence>
<organism evidence="5 6">
    <name type="scientific">Aurantiacibacter gangjinensis</name>
    <dbReference type="NCBI Taxonomy" id="502682"/>
    <lineage>
        <taxon>Bacteria</taxon>
        <taxon>Pseudomonadati</taxon>
        <taxon>Pseudomonadota</taxon>
        <taxon>Alphaproteobacteria</taxon>
        <taxon>Sphingomonadales</taxon>
        <taxon>Erythrobacteraceae</taxon>
        <taxon>Aurantiacibacter</taxon>
    </lineage>
</organism>
<dbReference type="NCBIfam" id="NF004064">
    <property type="entry name" value="PRK05578.1"/>
    <property type="match status" value="1"/>
</dbReference>
<dbReference type="CDD" id="cd01283">
    <property type="entry name" value="cytidine_deaminase"/>
    <property type="match status" value="1"/>
</dbReference>
<dbReference type="Proteomes" id="UP000053070">
    <property type="component" value="Unassembled WGS sequence"/>
</dbReference>
<dbReference type="RefSeq" id="WP_047006186.1">
    <property type="nucleotide sequence ID" value="NZ_CP018097.1"/>
</dbReference>
<comment type="similarity">
    <text evidence="1">Belongs to the cytidine and deoxycytidylate deaminase family.</text>
</comment>
<dbReference type="SUPFAM" id="SSF53927">
    <property type="entry name" value="Cytidine deaminase-like"/>
    <property type="match status" value="1"/>
</dbReference>
<keyword evidence="4" id="KW-0862">Zinc</keyword>
<dbReference type="EMBL" id="LBHC01000001">
    <property type="protein sequence ID" value="KLE33338.1"/>
    <property type="molecule type" value="Genomic_DNA"/>
</dbReference>
<dbReference type="PROSITE" id="PS00903">
    <property type="entry name" value="CYT_DCMP_DEAMINASES_1"/>
    <property type="match status" value="1"/>
</dbReference>
<keyword evidence="3" id="KW-0378">Hydrolase</keyword>
<protein>
    <submittedName>
        <fullName evidence="5">Uncharacterized protein</fullName>
    </submittedName>
</protein>
<dbReference type="KEGG" id="egn:BMF35_a0038"/>
<keyword evidence="2" id="KW-0479">Metal-binding</keyword>
<evidence type="ECO:0000313" key="5">
    <source>
        <dbReference type="EMBL" id="KLE33338.1"/>
    </source>
</evidence>
<dbReference type="GO" id="GO:0055086">
    <property type="term" value="P:nucleobase-containing small molecule metabolic process"/>
    <property type="evidence" value="ECO:0007669"/>
    <property type="project" value="UniProtKB-ARBA"/>
</dbReference>
<dbReference type="GO" id="GO:0042802">
    <property type="term" value="F:identical protein binding"/>
    <property type="evidence" value="ECO:0007669"/>
    <property type="project" value="UniProtKB-ARBA"/>
</dbReference>
<dbReference type="STRING" id="502682.BMF35_a0038"/>
<dbReference type="InterPro" id="IPR016192">
    <property type="entry name" value="APOBEC/CMP_deaminase_Zn-bd"/>
</dbReference>
<evidence type="ECO:0000256" key="3">
    <source>
        <dbReference type="ARBA" id="ARBA00022801"/>
    </source>
</evidence>
<dbReference type="Pfam" id="PF00383">
    <property type="entry name" value="dCMP_cyt_deam_1"/>
    <property type="match status" value="1"/>
</dbReference>
<dbReference type="InterPro" id="IPR002125">
    <property type="entry name" value="CMP_dCMP_dom"/>
</dbReference>